<dbReference type="PANTHER" id="PTHR43774">
    <property type="entry name" value="PEPTIDE METHIONINE SULFOXIDE REDUCTASE"/>
    <property type="match status" value="1"/>
</dbReference>
<evidence type="ECO:0000313" key="6">
    <source>
        <dbReference type="EMBL" id="ACF15120.1"/>
    </source>
</evidence>
<evidence type="ECO:0000256" key="4">
    <source>
        <dbReference type="HAMAP-Rule" id="MF_01401"/>
    </source>
</evidence>
<gene>
    <name evidence="4" type="primary">msrA</name>
    <name evidence="6" type="ordered locus">Ctha_2671</name>
</gene>
<dbReference type="HAMAP" id="MF_01401">
    <property type="entry name" value="MsrA"/>
    <property type="match status" value="1"/>
</dbReference>
<dbReference type="STRING" id="517418.Ctha_2671"/>
<comment type="catalytic activity">
    <reaction evidence="2 4">
        <text>L-methionyl-[protein] + [thioredoxin]-disulfide + H2O = L-methionyl-(S)-S-oxide-[protein] + [thioredoxin]-dithiol</text>
        <dbReference type="Rhea" id="RHEA:14217"/>
        <dbReference type="Rhea" id="RHEA-COMP:10698"/>
        <dbReference type="Rhea" id="RHEA-COMP:10700"/>
        <dbReference type="Rhea" id="RHEA-COMP:12313"/>
        <dbReference type="Rhea" id="RHEA-COMP:12315"/>
        <dbReference type="ChEBI" id="CHEBI:15377"/>
        <dbReference type="ChEBI" id="CHEBI:16044"/>
        <dbReference type="ChEBI" id="CHEBI:29950"/>
        <dbReference type="ChEBI" id="CHEBI:44120"/>
        <dbReference type="ChEBI" id="CHEBI:50058"/>
        <dbReference type="EC" id="1.8.4.11"/>
    </reaction>
</comment>
<dbReference type="GO" id="GO:0033744">
    <property type="term" value="F:L-methionine:thioredoxin-disulfide S-oxidoreductase activity"/>
    <property type="evidence" value="ECO:0007669"/>
    <property type="project" value="RHEA"/>
</dbReference>
<dbReference type="GO" id="GO:0008113">
    <property type="term" value="F:peptide-methionine (S)-S-oxide reductase activity"/>
    <property type="evidence" value="ECO:0007669"/>
    <property type="project" value="UniProtKB-UniRule"/>
</dbReference>
<comment type="similarity">
    <text evidence="4">Belongs to the MsrA Met sulfoxide reductase family.</text>
</comment>
<dbReference type="AlphaFoldDB" id="B3QYP7"/>
<dbReference type="NCBIfam" id="TIGR00401">
    <property type="entry name" value="msrA"/>
    <property type="match status" value="1"/>
</dbReference>
<dbReference type="KEGG" id="cts:Ctha_2671"/>
<dbReference type="PANTHER" id="PTHR43774:SF1">
    <property type="entry name" value="PEPTIDE METHIONINE SULFOXIDE REDUCTASE MSRA 2"/>
    <property type="match status" value="1"/>
</dbReference>
<evidence type="ECO:0000256" key="2">
    <source>
        <dbReference type="ARBA" id="ARBA00047806"/>
    </source>
</evidence>
<feature type="active site" evidence="4">
    <location>
        <position position="45"/>
    </location>
</feature>
<reference evidence="6 7" key="1">
    <citation type="submission" date="2008-06" db="EMBL/GenBank/DDBJ databases">
        <title>Complete sequence of Chloroherpeton thalassium ATCC 35110.</title>
        <authorList>
            <consortium name="US DOE Joint Genome Institute"/>
            <person name="Lucas S."/>
            <person name="Copeland A."/>
            <person name="Lapidus A."/>
            <person name="Glavina del Rio T."/>
            <person name="Dalin E."/>
            <person name="Tice H."/>
            <person name="Bruce D."/>
            <person name="Goodwin L."/>
            <person name="Pitluck S."/>
            <person name="Schmutz J."/>
            <person name="Larimer F."/>
            <person name="Land M."/>
            <person name="Hauser L."/>
            <person name="Kyrpides N."/>
            <person name="Mikhailova N."/>
            <person name="Liu Z."/>
            <person name="Li T."/>
            <person name="Zhao F."/>
            <person name="Overmann J."/>
            <person name="Bryant D.A."/>
            <person name="Richardson P."/>
        </authorList>
    </citation>
    <scope>NUCLEOTIDE SEQUENCE [LARGE SCALE GENOMIC DNA]</scope>
    <source>
        <strain evidence="7">ATCC 35110 / GB-78</strain>
    </source>
</reference>
<dbReference type="Proteomes" id="UP000001208">
    <property type="component" value="Chromosome"/>
</dbReference>
<dbReference type="EMBL" id="CP001100">
    <property type="protein sequence ID" value="ACF15120.1"/>
    <property type="molecule type" value="Genomic_DNA"/>
</dbReference>
<dbReference type="InterPro" id="IPR036509">
    <property type="entry name" value="Met_Sox_Rdtase_MsrA_sf"/>
</dbReference>
<evidence type="ECO:0000259" key="5">
    <source>
        <dbReference type="Pfam" id="PF01625"/>
    </source>
</evidence>
<feature type="domain" description="Peptide methionine sulphoxide reductase MsrA" evidence="5">
    <location>
        <begin position="38"/>
        <end position="190"/>
    </location>
</feature>
<proteinExistence type="inferred from homology"/>
<organism evidence="6 7">
    <name type="scientific">Chloroherpeton thalassium (strain ATCC 35110 / GB-78)</name>
    <dbReference type="NCBI Taxonomy" id="517418"/>
    <lineage>
        <taxon>Bacteria</taxon>
        <taxon>Pseudomonadati</taxon>
        <taxon>Chlorobiota</taxon>
        <taxon>Chlorobiia</taxon>
        <taxon>Chlorobiales</taxon>
        <taxon>Chloroherpetonaceae</taxon>
        <taxon>Chloroherpeton</taxon>
    </lineage>
</organism>
<comment type="catalytic activity">
    <reaction evidence="3 4">
        <text>[thioredoxin]-disulfide + L-methionine + H2O = L-methionine (S)-S-oxide + [thioredoxin]-dithiol</text>
        <dbReference type="Rhea" id="RHEA:19993"/>
        <dbReference type="Rhea" id="RHEA-COMP:10698"/>
        <dbReference type="Rhea" id="RHEA-COMP:10700"/>
        <dbReference type="ChEBI" id="CHEBI:15377"/>
        <dbReference type="ChEBI" id="CHEBI:29950"/>
        <dbReference type="ChEBI" id="CHEBI:50058"/>
        <dbReference type="ChEBI" id="CHEBI:57844"/>
        <dbReference type="ChEBI" id="CHEBI:58772"/>
        <dbReference type="EC" id="1.8.4.11"/>
    </reaction>
</comment>
<name>B3QYP7_CHLT3</name>
<comment type="function">
    <text evidence="4">Has an important function as a repair enzyme for proteins that have been inactivated by oxidation. Catalyzes the reversible oxidation-reduction of methionine sulfoxide in proteins to methionine.</text>
</comment>
<dbReference type="eggNOG" id="COG0225">
    <property type="taxonomic scope" value="Bacteria"/>
</dbReference>
<evidence type="ECO:0000313" key="7">
    <source>
        <dbReference type="Proteomes" id="UP000001208"/>
    </source>
</evidence>
<dbReference type="InterPro" id="IPR002569">
    <property type="entry name" value="Met_Sox_Rdtase_MsrA_dom"/>
</dbReference>
<sequence length="214" mass="24182">MVLLFALIFFSCNTESKTNTTNMSDSLSVNESKSGLDTATFGAGCFWCVEAVFQRVNGVLSVVSGYAGGEVEKPTYEQVCSGATGHAEVAQITFNPNEVSYEELLEIFWHTHNPTTLNRQGNDEGTQYRSVIFYHSNEQKKIAEASKAKANASGEWREPIVTEIVPYTKFFKAESYHQNYYNQHLYQPYCSFVISPKLEKFKSKFSDKLKDVKK</sequence>
<dbReference type="Gene3D" id="3.30.1060.10">
    <property type="entry name" value="Peptide methionine sulphoxide reductase MsrA"/>
    <property type="match status" value="1"/>
</dbReference>
<dbReference type="HOGENOM" id="CLU_031040_10_0_10"/>
<evidence type="ECO:0000256" key="1">
    <source>
        <dbReference type="ARBA" id="ARBA00023002"/>
    </source>
</evidence>
<dbReference type="EC" id="1.8.4.11" evidence="4"/>
<protein>
    <recommendedName>
        <fullName evidence="4">Peptide methionine sulfoxide reductase MsrA</fullName>
        <shortName evidence="4">Protein-methionine-S-oxide reductase</shortName>
        <ecNumber evidence="4">1.8.4.11</ecNumber>
    </recommendedName>
    <alternativeName>
        <fullName evidence="4">Peptide-methionine (S)-S-oxide reductase</fullName>
        <shortName evidence="4">Peptide Met(O) reductase</shortName>
    </alternativeName>
</protein>
<evidence type="ECO:0000256" key="3">
    <source>
        <dbReference type="ARBA" id="ARBA00048782"/>
    </source>
</evidence>
<keyword evidence="1 4" id="KW-0560">Oxidoreductase</keyword>
<accession>B3QYP7</accession>
<dbReference type="Pfam" id="PF01625">
    <property type="entry name" value="PMSR"/>
    <property type="match status" value="1"/>
</dbReference>
<dbReference type="SUPFAM" id="SSF55068">
    <property type="entry name" value="Peptide methionine sulfoxide reductase"/>
    <property type="match status" value="1"/>
</dbReference>
<keyword evidence="7" id="KW-1185">Reference proteome</keyword>